<dbReference type="InterPro" id="IPR029058">
    <property type="entry name" value="AB_hydrolase_fold"/>
</dbReference>
<dbReference type="PANTHER" id="PTHR48098">
    <property type="entry name" value="ENTEROCHELIN ESTERASE-RELATED"/>
    <property type="match status" value="1"/>
</dbReference>
<dbReference type="PROSITE" id="PS51257">
    <property type="entry name" value="PROKAR_LIPOPROTEIN"/>
    <property type="match status" value="1"/>
</dbReference>
<sequence>MKKYRFHFTTILIFSLLLFSGQACSQQKQIAKGTVKRIKVHGKLLEGNLSGDSADRYVSVYLPPGYHTNSTKRYPVVYFLHGYTDNDAKFYGFTKHWMVLPPILDTVFASDAAHEMIVVTPDAYTIFQGSMYSNSITTGNWEDFVAKELVTYIDSHYRTIAKKEGRGLCGHSMGGYGALRIGEKNPDVFSTIYLLSPCCLNSSPLSAESVPAPFLRADSIKTTEEMQKADFFTKALFASAAAWSPNPANPPFYIDLPVKDGKLQPMVLQKWDANRPLNNLDQYIFNIKKLTAIGFDAGTKDTNIAESIRTLDSELNKYGIKHSFEIYEGDHINRVAERISKKMLGFFSENLAFK</sequence>
<protein>
    <submittedName>
        <fullName evidence="2">Alpha/beta hydrolase-fold protein</fullName>
    </submittedName>
</protein>
<dbReference type="InterPro" id="IPR050583">
    <property type="entry name" value="Mycobacterial_A85_antigen"/>
</dbReference>
<dbReference type="GO" id="GO:0016787">
    <property type="term" value="F:hydrolase activity"/>
    <property type="evidence" value="ECO:0007669"/>
    <property type="project" value="UniProtKB-KW"/>
</dbReference>
<evidence type="ECO:0000256" key="1">
    <source>
        <dbReference type="SAM" id="SignalP"/>
    </source>
</evidence>
<dbReference type="Gene3D" id="3.40.50.1820">
    <property type="entry name" value="alpha/beta hydrolase"/>
    <property type="match status" value="1"/>
</dbReference>
<dbReference type="EMBL" id="CP095855">
    <property type="protein sequence ID" value="UPK72877.1"/>
    <property type="molecule type" value="Genomic_DNA"/>
</dbReference>
<dbReference type="Proteomes" id="UP000830198">
    <property type="component" value="Chromosome"/>
</dbReference>
<dbReference type="SUPFAM" id="SSF53474">
    <property type="entry name" value="alpha/beta-Hydrolases"/>
    <property type="match status" value="1"/>
</dbReference>
<gene>
    <name evidence="2" type="ORF">MYF79_16420</name>
</gene>
<keyword evidence="3" id="KW-1185">Reference proteome</keyword>
<reference evidence="2 3" key="1">
    <citation type="submission" date="2022-04" db="EMBL/GenBank/DDBJ databases">
        <title>The arsenic-methylating capacity of Chitinophaga filiformis YT5 during chitin decomposition.</title>
        <authorList>
            <person name="Chen G."/>
            <person name="Liang Y."/>
        </authorList>
    </citation>
    <scope>NUCLEOTIDE SEQUENCE [LARGE SCALE GENOMIC DNA]</scope>
    <source>
        <strain evidence="2 3">YT5</strain>
    </source>
</reference>
<name>A0ABY4I9T7_CHIFI</name>
<feature type="signal peptide" evidence="1">
    <location>
        <begin position="1"/>
        <end position="25"/>
    </location>
</feature>
<accession>A0ABY4I9T7</accession>
<dbReference type="Pfam" id="PF00756">
    <property type="entry name" value="Esterase"/>
    <property type="match status" value="1"/>
</dbReference>
<organism evidence="2 3">
    <name type="scientific">Chitinophaga filiformis</name>
    <name type="common">Myxococcus filiformis</name>
    <name type="synonym">Flexibacter filiformis</name>
    <dbReference type="NCBI Taxonomy" id="104663"/>
    <lineage>
        <taxon>Bacteria</taxon>
        <taxon>Pseudomonadati</taxon>
        <taxon>Bacteroidota</taxon>
        <taxon>Chitinophagia</taxon>
        <taxon>Chitinophagales</taxon>
        <taxon>Chitinophagaceae</taxon>
        <taxon>Chitinophaga</taxon>
    </lineage>
</organism>
<evidence type="ECO:0000313" key="2">
    <source>
        <dbReference type="EMBL" id="UPK72877.1"/>
    </source>
</evidence>
<keyword evidence="2" id="KW-0378">Hydrolase</keyword>
<proteinExistence type="predicted"/>
<dbReference type="InterPro" id="IPR000801">
    <property type="entry name" value="Esterase-like"/>
</dbReference>
<feature type="chain" id="PRO_5045739448" evidence="1">
    <location>
        <begin position="26"/>
        <end position="354"/>
    </location>
</feature>
<keyword evidence="1" id="KW-0732">Signal</keyword>
<dbReference type="PANTHER" id="PTHR48098:SF1">
    <property type="entry name" value="DIACYLGLYCEROL ACYLTRANSFERASE_MYCOLYLTRANSFERASE AG85A"/>
    <property type="match status" value="1"/>
</dbReference>
<evidence type="ECO:0000313" key="3">
    <source>
        <dbReference type="Proteomes" id="UP000830198"/>
    </source>
</evidence>
<dbReference type="RefSeq" id="WP_247815049.1">
    <property type="nucleotide sequence ID" value="NZ_CP095855.1"/>
</dbReference>